<dbReference type="Proteomes" id="UP001501237">
    <property type="component" value="Unassembled WGS sequence"/>
</dbReference>
<name>A0ABP6QL51_9ACTN</name>
<protein>
    <recommendedName>
        <fullName evidence="3">Homeodomain-like domain-containing protein</fullName>
    </recommendedName>
</protein>
<dbReference type="SUPFAM" id="SSF46689">
    <property type="entry name" value="Homeodomain-like"/>
    <property type="match status" value="1"/>
</dbReference>
<proteinExistence type="predicted"/>
<evidence type="ECO:0000313" key="2">
    <source>
        <dbReference type="Proteomes" id="UP001501237"/>
    </source>
</evidence>
<reference evidence="2" key="1">
    <citation type="journal article" date="2019" name="Int. J. Syst. Evol. Microbiol.">
        <title>The Global Catalogue of Microorganisms (GCM) 10K type strain sequencing project: providing services to taxonomists for standard genome sequencing and annotation.</title>
        <authorList>
            <consortium name="The Broad Institute Genomics Platform"/>
            <consortium name="The Broad Institute Genome Sequencing Center for Infectious Disease"/>
            <person name="Wu L."/>
            <person name="Ma J."/>
        </authorList>
    </citation>
    <scope>NUCLEOTIDE SEQUENCE [LARGE SCALE GENOMIC DNA]</scope>
    <source>
        <strain evidence="2">JCM 9377</strain>
    </source>
</reference>
<comment type="caution">
    <text evidence="1">The sequence shown here is derived from an EMBL/GenBank/DDBJ whole genome shotgun (WGS) entry which is preliminary data.</text>
</comment>
<dbReference type="Pfam" id="PF13384">
    <property type="entry name" value="HTH_23"/>
    <property type="match status" value="1"/>
</dbReference>
<organism evidence="1 2">
    <name type="scientific">Actinocorallia longicatena</name>
    <dbReference type="NCBI Taxonomy" id="111803"/>
    <lineage>
        <taxon>Bacteria</taxon>
        <taxon>Bacillati</taxon>
        <taxon>Actinomycetota</taxon>
        <taxon>Actinomycetes</taxon>
        <taxon>Streptosporangiales</taxon>
        <taxon>Thermomonosporaceae</taxon>
        <taxon>Actinocorallia</taxon>
    </lineage>
</organism>
<keyword evidence="2" id="KW-1185">Reference proteome</keyword>
<accession>A0ABP6QL51</accession>
<gene>
    <name evidence="1" type="ORF">GCM10010468_71670</name>
</gene>
<evidence type="ECO:0008006" key="3">
    <source>
        <dbReference type="Google" id="ProtNLM"/>
    </source>
</evidence>
<dbReference type="EMBL" id="BAAAUV010000031">
    <property type="protein sequence ID" value="GAA3237049.1"/>
    <property type="molecule type" value="Genomic_DNA"/>
</dbReference>
<dbReference type="InterPro" id="IPR009057">
    <property type="entry name" value="Homeodomain-like_sf"/>
</dbReference>
<evidence type="ECO:0000313" key="1">
    <source>
        <dbReference type="EMBL" id="GAA3237049.1"/>
    </source>
</evidence>
<sequence length="68" mass="7360">MTGVVFGLSVVRSLRRRVAGGLGLALVELSVVEQRYRAVLEVLAGMPVTEVAVRSGVSRQSVHAWLNR</sequence>